<proteinExistence type="predicted"/>
<dbReference type="GO" id="GO:0032259">
    <property type="term" value="P:methylation"/>
    <property type="evidence" value="ECO:0007669"/>
    <property type="project" value="UniProtKB-KW"/>
</dbReference>
<dbReference type="RefSeq" id="WP_055547681.1">
    <property type="nucleotide sequence ID" value="NZ_CP023699.1"/>
</dbReference>
<keyword evidence="2" id="KW-0489">Methyltransferase</keyword>
<organism evidence="2 3">
    <name type="scientific">Streptomyces kanamyceticus</name>
    <dbReference type="NCBI Taxonomy" id="1967"/>
    <lineage>
        <taxon>Bacteria</taxon>
        <taxon>Bacillati</taxon>
        <taxon>Actinomycetota</taxon>
        <taxon>Actinomycetes</taxon>
        <taxon>Kitasatosporales</taxon>
        <taxon>Streptomycetaceae</taxon>
        <taxon>Streptomyces</taxon>
    </lineage>
</organism>
<dbReference type="Proteomes" id="UP000325529">
    <property type="component" value="Chromosome"/>
</dbReference>
<sequence length="269" mass="29069">MVDYWNLPAELPLDPPTVRCTLADGPTVQAMNQAEAETIWTELTEAPEYRKAAAGLGPDEAIVDVGAHIGLAALSFARQSAGSRVLAFEPAPKTYGCLAANLAEHVPGGTAFNLALGAEPGTAALVFHPYIPSASSLFEDAEDNERNLAANLDNVDADDLTRKVVRQMFDVRQDVEVEVSTLSQVIREQGVERIGLLKVDVERGELDVLKGLDDAHWPMVRRVLLEVHDIEGRLAETVALLDRHGLRSEVSQYGVFAGGSVHLVLATRD</sequence>
<accession>A0A5J6GQ60</accession>
<dbReference type="AlphaFoldDB" id="A0A5J6GQ60"/>
<dbReference type="InterPro" id="IPR052514">
    <property type="entry name" value="SAM-dependent_MTase"/>
</dbReference>
<dbReference type="InterPro" id="IPR006342">
    <property type="entry name" value="FkbM_mtfrase"/>
</dbReference>
<dbReference type="InterPro" id="IPR029063">
    <property type="entry name" value="SAM-dependent_MTases_sf"/>
</dbReference>
<dbReference type="PANTHER" id="PTHR34203">
    <property type="entry name" value="METHYLTRANSFERASE, FKBM FAMILY PROTEIN"/>
    <property type="match status" value="1"/>
</dbReference>
<dbReference type="Pfam" id="PF05050">
    <property type="entry name" value="Methyltransf_21"/>
    <property type="match status" value="1"/>
</dbReference>
<dbReference type="KEGG" id="ska:CP970_39775"/>
<name>A0A5J6GQ60_STRKN</name>
<evidence type="ECO:0000259" key="1">
    <source>
        <dbReference type="Pfam" id="PF05050"/>
    </source>
</evidence>
<gene>
    <name evidence="2" type="ORF">CP970_39775</name>
</gene>
<dbReference type="EMBL" id="CP023699">
    <property type="protein sequence ID" value="QEU96261.1"/>
    <property type="molecule type" value="Genomic_DNA"/>
</dbReference>
<evidence type="ECO:0000313" key="2">
    <source>
        <dbReference type="EMBL" id="QEU96261.1"/>
    </source>
</evidence>
<dbReference type="PANTHER" id="PTHR34203:SF13">
    <property type="entry name" value="EXPRESSED PROTEIN"/>
    <property type="match status" value="1"/>
</dbReference>
<keyword evidence="2" id="KW-0808">Transferase</keyword>
<reference evidence="2 3" key="1">
    <citation type="submission" date="2017-09" db="EMBL/GenBank/DDBJ databases">
        <authorList>
            <person name="Lee N."/>
            <person name="Cho B.-K."/>
        </authorList>
    </citation>
    <scope>NUCLEOTIDE SEQUENCE [LARGE SCALE GENOMIC DNA]</scope>
    <source>
        <strain evidence="2 3">ATCC 12853</strain>
    </source>
</reference>
<feature type="domain" description="Methyltransferase FkbM" evidence="1">
    <location>
        <begin position="64"/>
        <end position="242"/>
    </location>
</feature>
<dbReference type="Gene3D" id="3.40.50.150">
    <property type="entry name" value="Vaccinia Virus protein VP39"/>
    <property type="match status" value="1"/>
</dbReference>
<evidence type="ECO:0000313" key="3">
    <source>
        <dbReference type="Proteomes" id="UP000325529"/>
    </source>
</evidence>
<dbReference type="SUPFAM" id="SSF53335">
    <property type="entry name" value="S-adenosyl-L-methionine-dependent methyltransferases"/>
    <property type="match status" value="1"/>
</dbReference>
<dbReference type="OrthoDB" id="424472at2"/>
<dbReference type="NCBIfam" id="TIGR01444">
    <property type="entry name" value="fkbM_fam"/>
    <property type="match status" value="1"/>
</dbReference>
<dbReference type="GO" id="GO:0008168">
    <property type="term" value="F:methyltransferase activity"/>
    <property type="evidence" value="ECO:0007669"/>
    <property type="project" value="UniProtKB-KW"/>
</dbReference>
<keyword evidence="3" id="KW-1185">Reference proteome</keyword>
<protein>
    <submittedName>
        <fullName evidence="2">FkbM family methyltransferase</fullName>
    </submittedName>
</protein>